<keyword evidence="3" id="KW-0808">Transferase</keyword>
<evidence type="ECO:0000256" key="1">
    <source>
        <dbReference type="ARBA" id="ARBA00007409"/>
    </source>
</evidence>
<dbReference type="EMBL" id="JANAWD010000664">
    <property type="protein sequence ID" value="KAJ3476818.1"/>
    <property type="molecule type" value="Genomic_DNA"/>
</dbReference>
<dbReference type="AlphaFoldDB" id="A0AAD5Y9N4"/>
<dbReference type="PROSITE" id="PS50404">
    <property type="entry name" value="GST_NTER"/>
    <property type="match status" value="1"/>
</dbReference>
<dbReference type="Gene3D" id="1.20.1050.10">
    <property type="match status" value="1"/>
</dbReference>
<dbReference type="Gene3D" id="3.40.30.10">
    <property type="entry name" value="Glutaredoxin"/>
    <property type="match status" value="1"/>
</dbReference>
<proteinExistence type="inferred from homology"/>
<evidence type="ECO:0000256" key="4">
    <source>
        <dbReference type="ARBA" id="ARBA00047960"/>
    </source>
</evidence>
<dbReference type="SUPFAM" id="SSF52833">
    <property type="entry name" value="Thioredoxin-like"/>
    <property type="match status" value="1"/>
</dbReference>
<accession>A0AAD5Y9N4</accession>
<comment type="caution">
    <text evidence="6">The sequence shown here is derived from an EMBL/GenBank/DDBJ whole genome shotgun (WGS) entry which is preliminary data.</text>
</comment>
<dbReference type="GO" id="GO:0004364">
    <property type="term" value="F:glutathione transferase activity"/>
    <property type="evidence" value="ECO:0007669"/>
    <property type="project" value="UniProtKB-EC"/>
</dbReference>
<evidence type="ECO:0000256" key="3">
    <source>
        <dbReference type="ARBA" id="ARBA00022679"/>
    </source>
</evidence>
<comment type="similarity">
    <text evidence="1">Belongs to the GST superfamily.</text>
</comment>
<dbReference type="PANTHER" id="PTHR44051:SF9">
    <property type="entry name" value="GLUTATHIONE S-TRANSFERASE 1"/>
    <property type="match status" value="1"/>
</dbReference>
<gene>
    <name evidence="6" type="ORF">NLI96_g10897</name>
</gene>
<sequence length="231" mass="25576">MSADSASTLILYHLNDSRSQRVLWLLEELQIPYELKKYQRTADKTAPKEMAEIHPFGTAPIIKDGETTIVESGAIVEYLLRKYSAGKFQPPDTDAAKLDDLFLHPLYGGNIDAIARDEDNLSNPLVDPRLAVHANYVSINLTTGDDGANVEHVSQIEEHLKKRGKWFAGGEEPTAADFMMSFPLETWASGRAGGLGDNILAYVKRVHERPAYQRALEKGGPYSYASLQTAV</sequence>
<dbReference type="GO" id="GO:0005737">
    <property type="term" value="C:cytoplasm"/>
    <property type="evidence" value="ECO:0007669"/>
    <property type="project" value="UniProtKB-ARBA"/>
</dbReference>
<evidence type="ECO:0000256" key="2">
    <source>
        <dbReference type="ARBA" id="ARBA00012452"/>
    </source>
</evidence>
<evidence type="ECO:0000313" key="6">
    <source>
        <dbReference type="EMBL" id="KAJ3476818.1"/>
    </source>
</evidence>
<dbReference type="GO" id="GO:0004602">
    <property type="term" value="F:glutathione peroxidase activity"/>
    <property type="evidence" value="ECO:0007669"/>
    <property type="project" value="UniProtKB-ARBA"/>
</dbReference>
<name>A0AAD5Y9N4_9APHY</name>
<dbReference type="PANTHER" id="PTHR44051">
    <property type="entry name" value="GLUTATHIONE S-TRANSFERASE-RELATED"/>
    <property type="match status" value="1"/>
</dbReference>
<dbReference type="InterPro" id="IPR036249">
    <property type="entry name" value="Thioredoxin-like_sf"/>
</dbReference>
<organism evidence="6 7">
    <name type="scientific">Meripilus lineatus</name>
    <dbReference type="NCBI Taxonomy" id="2056292"/>
    <lineage>
        <taxon>Eukaryota</taxon>
        <taxon>Fungi</taxon>
        <taxon>Dikarya</taxon>
        <taxon>Basidiomycota</taxon>
        <taxon>Agaricomycotina</taxon>
        <taxon>Agaricomycetes</taxon>
        <taxon>Polyporales</taxon>
        <taxon>Meripilaceae</taxon>
        <taxon>Meripilus</taxon>
    </lineage>
</organism>
<protein>
    <recommendedName>
        <fullName evidence="2">glutathione transferase</fullName>
        <ecNumber evidence="2">2.5.1.18</ecNumber>
    </recommendedName>
</protein>
<feature type="domain" description="GST N-terminal" evidence="5">
    <location>
        <begin position="6"/>
        <end position="87"/>
    </location>
</feature>
<dbReference type="InterPro" id="IPR004045">
    <property type="entry name" value="Glutathione_S-Trfase_N"/>
</dbReference>
<dbReference type="InterPro" id="IPR036282">
    <property type="entry name" value="Glutathione-S-Trfase_C_sf"/>
</dbReference>
<dbReference type="CDD" id="cd03046">
    <property type="entry name" value="GST_N_GTT1_like"/>
    <property type="match status" value="1"/>
</dbReference>
<dbReference type="EC" id="2.5.1.18" evidence="2"/>
<evidence type="ECO:0000259" key="5">
    <source>
        <dbReference type="PROSITE" id="PS50404"/>
    </source>
</evidence>
<evidence type="ECO:0000313" key="7">
    <source>
        <dbReference type="Proteomes" id="UP001212997"/>
    </source>
</evidence>
<keyword evidence="7" id="KW-1185">Reference proteome</keyword>
<dbReference type="SFLD" id="SFLDG00358">
    <property type="entry name" value="Main_(cytGST)"/>
    <property type="match status" value="1"/>
</dbReference>
<comment type="catalytic activity">
    <reaction evidence="4">
        <text>RX + glutathione = an S-substituted glutathione + a halide anion + H(+)</text>
        <dbReference type="Rhea" id="RHEA:16437"/>
        <dbReference type="ChEBI" id="CHEBI:15378"/>
        <dbReference type="ChEBI" id="CHEBI:16042"/>
        <dbReference type="ChEBI" id="CHEBI:17792"/>
        <dbReference type="ChEBI" id="CHEBI:57925"/>
        <dbReference type="ChEBI" id="CHEBI:90779"/>
        <dbReference type="EC" id="2.5.1.18"/>
    </reaction>
</comment>
<dbReference type="Pfam" id="PF13417">
    <property type="entry name" value="GST_N_3"/>
    <property type="match status" value="1"/>
</dbReference>
<dbReference type="SFLD" id="SFLDS00019">
    <property type="entry name" value="Glutathione_Transferase_(cytos"/>
    <property type="match status" value="1"/>
</dbReference>
<reference evidence="6" key="1">
    <citation type="submission" date="2022-07" db="EMBL/GenBank/DDBJ databases">
        <title>Genome Sequence of Physisporinus lineatus.</title>
        <authorList>
            <person name="Buettner E."/>
        </authorList>
    </citation>
    <scope>NUCLEOTIDE SEQUENCE</scope>
    <source>
        <strain evidence="6">VT162</strain>
    </source>
</reference>
<dbReference type="InterPro" id="IPR040079">
    <property type="entry name" value="Glutathione_S-Trfase"/>
</dbReference>
<dbReference type="FunFam" id="3.40.30.10:FF:000156">
    <property type="entry name" value="Glutathione S-transferase 1"/>
    <property type="match status" value="1"/>
</dbReference>
<dbReference type="SUPFAM" id="SSF47616">
    <property type="entry name" value="GST C-terminal domain-like"/>
    <property type="match status" value="1"/>
</dbReference>
<dbReference type="Proteomes" id="UP001212997">
    <property type="component" value="Unassembled WGS sequence"/>
</dbReference>